<keyword evidence="1" id="KW-1133">Transmembrane helix</keyword>
<dbReference type="Proteomes" id="UP000290439">
    <property type="component" value="Chromosome"/>
</dbReference>
<keyword evidence="1" id="KW-0812">Transmembrane</keyword>
<keyword evidence="1" id="KW-0472">Membrane</keyword>
<accession>A0A4V6IBL3</accession>
<gene>
    <name evidence="2" type="ORF">NCTC10797_00012</name>
</gene>
<proteinExistence type="predicted"/>
<organism evidence="2 3">
    <name type="scientific">Nocardia cyriacigeorgica</name>
    <dbReference type="NCBI Taxonomy" id="135487"/>
    <lineage>
        <taxon>Bacteria</taxon>
        <taxon>Bacillati</taxon>
        <taxon>Actinomycetota</taxon>
        <taxon>Actinomycetes</taxon>
        <taxon>Mycobacteriales</taxon>
        <taxon>Nocardiaceae</taxon>
        <taxon>Nocardia</taxon>
    </lineage>
</organism>
<sequence>MNLPPQVFAPLGQLLGYLAWFVLLLCVGRAIFVAGLLGIRIYREESIEGLIGALSGAALLGSASGIAAAVLST</sequence>
<reference evidence="2 3" key="1">
    <citation type="submission" date="2019-02" db="EMBL/GenBank/DDBJ databases">
        <authorList>
            <consortium name="Pathogen Informatics"/>
        </authorList>
    </citation>
    <scope>NUCLEOTIDE SEQUENCE [LARGE SCALE GENOMIC DNA]</scope>
    <source>
        <strain evidence="2 3">3012STDY6756504</strain>
    </source>
</reference>
<protein>
    <submittedName>
        <fullName evidence="2">Uncharacterized protein</fullName>
    </submittedName>
</protein>
<dbReference type="AlphaFoldDB" id="A0A4V6IBL3"/>
<dbReference type="RefSeq" id="WP_130915473.1">
    <property type="nucleotide sequence ID" value="NZ_LR215973.1"/>
</dbReference>
<evidence type="ECO:0000256" key="1">
    <source>
        <dbReference type="SAM" id="Phobius"/>
    </source>
</evidence>
<evidence type="ECO:0000313" key="2">
    <source>
        <dbReference type="EMBL" id="VFA96263.1"/>
    </source>
</evidence>
<evidence type="ECO:0000313" key="3">
    <source>
        <dbReference type="Proteomes" id="UP000290439"/>
    </source>
</evidence>
<feature type="transmembrane region" description="Helical" evidence="1">
    <location>
        <begin position="14"/>
        <end position="37"/>
    </location>
</feature>
<dbReference type="EMBL" id="LR215973">
    <property type="protein sequence ID" value="VFA96263.1"/>
    <property type="molecule type" value="Genomic_DNA"/>
</dbReference>
<name>A0A4V6IBL3_9NOCA</name>
<feature type="transmembrane region" description="Helical" evidence="1">
    <location>
        <begin position="49"/>
        <end position="71"/>
    </location>
</feature>